<keyword evidence="4 7" id="KW-1133">Transmembrane helix</keyword>
<dbReference type="Pfam" id="PF02386">
    <property type="entry name" value="TrkH"/>
    <property type="match status" value="2"/>
</dbReference>
<evidence type="ECO:0000256" key="3">
    <source>
        <dbReference type="ARBA" id="ARBA00022692"/>
    </source>
</evidence>
<name>A0A9W9QF95_9EURO</name>
<keyword evidence="3 7" id="KW-0812">Transmembrane</keyword>
<evidence type="ECO:0000256" key="2">
    <source>
        <dbReference type="ARBA" id="ARBA00022448"/>
    </source>
</evidence>
<protein>
    <recommendedName>
        <fullName evidence="10">Cation transporter</fullName>
    </recommendedName>
</protein>
<reference evidence="8" key="2">
    <citation type="journal article" date="2023" name="IMA Fungus">
        <title>Comparative genomic study of the Penicillium genus elucidates a diverse pangenome and 15 lateral gene transfer events.</title>
        <authorList>
            <person name="Petersen C."/>
            <person name="Sorensen T."/>
            <person name="Nielsen M.R."/>
            <person name="Sondergaard T.E."/>
            <person name="Sorensen J.L."/>
            <person name="Fitzpatrick D.A."/>
            <person name="Frisvad J.C."/>
            <person name="Nielsen K.L."/>
        </authorList>
    </citation>
    <scope>NUCLEOTIDE SEQUENCE</scope>
    <source>
        <strain evidence="8">IBT 21472</strain>
    </source>
</reference>
<feature type="non-terminal residue" evidence="8">
    <location>
        <position position="1"/>
    </location>
</feature>
<dbReference type="InterPro" id="IPR003445">
    <property type="entry name" value="Cat_transpt"/>
</dbReference>
<dbReference type="Proteomes" id="UP001147746">
    <property type="component" value="Unassembled WGS sequence"/>
</dbReference>
<feature type="transmembrane region" description="Helical" evidence="7">
    <location>
        <begin position="273"/>
        <end position="296"/>
    </location>
</feature>
<evidence type="ECO:0000313" key="9">
    <source>
        <dbReference type="Proteomes" id="UP001147746"/>
    </source>
</evidence>
<comment type="subcellular location">
    <subcellularLocation>
        <location evidence="1">Membrane</location>
        <topology evidence="1">Multi-pass membrane protein</topology>
    </subcellularLocation>
</comment>
<dbReference type="InterPro" id="IPR015958">
    <property type="entry name" value="Trk1_fungi"/>
</dbReference>
<dbReference type="PIRSF" id="PIRSF002450">
    <property type="entry name" value="K+_transpter_TRK"/>
    <property type="match status" value="1"/>
</dbReference>
<keyword evidence="6 7" id="KW-0472">Membrane</keyword>
<organism evidence="8 9">
    <name type="scientific">Penicillium atrosanguineum</name>
    <dbReference type="NCBI Taxonomy" id="1132637"/>
    <lineage>
        <taxon>Eukaryota</taxon>
        <taxon>Fungi</taxon>
        <taxon>Dikarya</taxon>
        <taxon>Ascomycota</taxon>
        <taxon>Pezizomycotina</taxon>
        <taxon>Eurotiomycetes</taxon>
        <taxon>Eurotiomycetidae</taxon>
        <taxon>Eurotiales</taxon>
        <taxon>Aspergillaceae</taxon>
        <taxon>Penicillium</taxon>
    </lineage>
</organism>
<dbReference type="PANTHER" id="PTHR31064:SF37">
    <property type="entry name" value="TRANSPORTER, PUTATIVE (EUROFUNG)-RELATED"/>
    <property type="match status" value="1"/>
</dbReference>
<comment type="caution">
    <text evidence="8">The sequence shown here is derived from an EMBL/GenBank/DDBJ whole genome shotgun (WGS) entry which is preliminary data.</text>
</comment>
<feature type="transmembrane region" description="Helical" evidence="7">
    <location>
        <begin position="53"/>
        <end position="73"/>
    </location>
</feature>
<feature type="transmembrane region" description="Helical" evidence="7">
    <location>
        <begin position="347"/>
        <end position="371"/>
    </location>
</feature>
<dbReference type="PANTHER" id="PTHR31064">
    <property type="entry name" value="POTASSIUM TRANSPORT PROTEIN DDB_G0292412-RELATED"/>
    <property type="match status" value="1"/>
</dbReference>
<gene>
    <name evidence="8" type="ORF">N7476_001667</name>
</gene>
<dbReference type="EMBL" id="JAPZBO010000001">
    <property type="protein sequence ID" value="KAJ5331884.1"/>
    <property type="molecule type" value="Genomic_DNA"/>
</dbReference>
<evidence type="ECO:0008006" key="10">
    <source>
        <dbReference type="Google" id="ProtNLM"/>
    </source>
</evidence>
<keyword evidence="5" id="KW-0406">Ion transport</keyword>
<feature type="transmembrane region" description="Helical" evidence="7">
    <location>
        <begin position="29"/>
        <end position="46"/>
    </location>
</feature>
<dbReference type="GO" id="GO:0030007">
    <property type="term" value="P:intracellular potassium ion homeostasis"/>
    <property type="evidence" value="ECO:0007669"/>
    <property type="project" value="InterPro"/>
</dbReference>
<accession>A0A9W9QF95</accession>
<feature type="transmembrane region" description="Helical" evidence="7">
    <location>
        <begin position="85"/>
        <end position="106"/>
    </location>
</feature>
<reference evidence="8" key="1">
    <citation type="submission" date="2022-12" db="EMBL/GenBank/DDBJ databases">
        <authorList>
            <person name="Petersen C."/>
        </authorList>
    </citation>
    <scope>NUCLEOTIDE SEQUENCE</scope>
    <source>
        <strain evidence="8">IBT 21472</strain>
    </source>
</reference>
<evidence type="ECO:0000313" key="8">
    <source>
        <dbReference type="EMBL" id="KAJ5331884.1"/>
    </source>
</evidence>
<feature type="transmembrane region" description="Helical" evidence="7">
    <location>
        <begin position="316"/>
        <end position="335"/>
    </location>
</feature>
<evidence type="ECO:0000256" key="4">
    <source>
        <dbReference type="ARBA" id="ARBA00022989"/>
    </source>
</evidence>
<dbReference type="GO" id="GO:0140107">
    <property type="term" value="F:high-affinity potassium ion transmembrane transporter activity"/>
    <property type="evidence" value="ECO:0007669"/>
    <property type="project" value="TreeGrafter"/>
</dbReference>
<evidence type="ECO:0000256" key="5">
    <source>
        <dbReference type="ARBA" id="ARBA00023065"/>
    </source>
</evidence>
<evidence type="ECO:0000256" key="7">
    <source>
        <dbReference type="SAM" id="Phobius"/>
    </source>
</evidence>
<dbReference type="GO" id="GO:1990573">
    <property type="term" value="P:potassium ion import across plasma membrane"/>
    <property type="evidence" value="ECO:0007669"/>
    <property type="project" value="TreeGrafter"/>
</dbReference>
<evidence type="ECO:0000256" key="1">
    <source>
        <dbReference type="ARBA" id="ARBA00004141"/>
    </source>
</evidence>
<dbReference type="GO" id="GO:0005886">
    <property type="term" value="C:plasma membrane"/>
    <property type="evidence" value="ECO:0007669"/>
    <property type="project" value="InterPro"/>
</dbReference>
<dbReference type="InterPro" id="IPR051143">
    <property type="entry name" value="TrkH_K-transport"/>
</dbReference>
<proteinExistence type="predicted"/>
<sequence>MPIPRGWRGPMGRAIVAVLPPCNFLTLHYVYFIVACVVASIILFLTSTPFKHVAYVDAIFLCVSAMTGAGLNTVDLSTLNTFQQVILFILLLLGSNILISSTVLMVRKRAFEAKLKDISDSREASRRASVLELQTMNPTLPEESTSSNVDCRMRLKSAVVVQETPAQSSSIVDQVQWTDDDQITVGDEQRHHHYNHRVFPMVGVGARPDLNNHPRDVTPLPLFNDKPSGFGLKGIMRGTQKYFFSKGLVARNSQFYGLSSIERQELGGVEYKAVSFLSWTVSLYYILFNLLGIIGVGAWLQANHPEVTRENGLDPFWTGAFFAVSAFVNSGMSLLDKNMTALQLNAYPLLTLGMLILAGNTLYPCFLRFIIWTMRILMPNNPRWQSWRVTLDFILDHPRRVYTNLFPARHTWYLLGTIIILNGIDWAAFELLAIGNKEIEALPSEYRVLDGLFQALAVRAGGFYVVTIADLRQGLLVLYGESPSPPSPKPCANKFYFKRLTNQPVCIGISSPSDHASRNTNVYEERSLGIYAHDESPDSPDRPARGNVLMDILRHHMGRPTLSERSRSYFVHQQIRSQLSHDIWWIALAVLFIAIAESDHYSEQPVAFSTFNILFEVVSAYGCVGVSVGYPGKNYSFCGAWHTISKLILAAVALRGRHRGLPVAIDKAIMLPRESLGWAEEEDAALRRERAGAWHQDHIPA</sequence>
<evidence type="ECO:0000256" key="6">
    <source>
        <dbReference type="ARBA" id="ARBA00023136"/>
    </source>
</evidence>
<keyword evidence="2" id="KW-0813">Transport</keyword>
<dbReference type="AlphaFoldDB" id="A0A9W9QF95"/>
<keyword evidence="9" id="KW-1185">Reference proteome</keyword>